<feature type="binding site" evidence="12 15">
    <location>
        <position position="359"/>
    </location>
    <ligand>
        <name>substrate</name>
    </ligand>
</feature>
<dbReference type="PROSITE" id="PS00611">
    <property type="entry name" value="HISOL_DEHYDROGENASE"/>
    <property type="match status" value="1"/>
</dbReference>
<dbReference type="Proteomes" id="UP000264605">
    <property type="component" value="Plasmid unnamed1"/>
</dbReference>
<evidence type="ECO:0000256" key="3">
    <source>
        <dbReference type="ARBA" id="ARBA00010178"/>
    </source>
</evidence>
<dbReference type="Gene3D" id="3.40.50.1980">
    <property type="entry name" value="Nitrogenase molybdenum iron protein domain"/>
    <property type="match status" value="2"/>
</dbReference>
<dbReference type="Pfam" id="PF00815">
    <property type="entry name" value="Histidinol_dh"/>
    <property type="match status" value="1"/>
</dbReference>
<dbReference type="GO" id="GO:0051287">
    <property type="term" value="F:NAD binding"/>
    <property type="evidence" value="ECO:0007669"/>
    <property type="project" value="InterPro"/>
</dbReference>
<evidence type="ECO:0000256" key="2">
    <source>
        <dbReference type="ARBA" id="ARBA00004940"/>
    </source>
</evidence>
<geneLocation type="plasmid" evidence="18 19">
    <name>unnamed1</name>
</geneLocation>
<evidence type="ECO:0000256" key="12">
    <source>
        <dbReference type="HAMAP-Rule" id="MF_01024"/>
    </source>
</evidence>
<reference evidence="18 19" key="1">
    <citation type="submission" date="2018-08" db="EMBL/GenBank/DDBJ databases">
        <title>Draft genome sequence of Pseudoalteromonas donghaensis HJ51.</title>
        <authorList>
            <person name="Oh J."/>
            <person name="Roh D."/>
        </authorList>
    </citation>
    <scope>NUCLEOTIDE SEQUENCE [LARGE SCALE GENOMIC DNA]</scope>
    <source>
        <strain evidence="18 19">HJ51</strain>
        <plasmid evidence="18 19">unnamed1</plasmid>
    </source>
</reference>
<dbReference type="GO" id="GO:0004399">
    <property type="term" value="F:histidinol dehydrogenase activity"/>
    <property type="evidence" value="ECO:0007669"/>
    <property type="project" value="UniProtKB-UniRule"/>
</dbReference>
<dbReference type="PANTHER" id="PTHR21256">
    <property type="entry name" value="HISTIDINOL DEHYDROGENASE HDH"/>
    <property type="match status" value="1"/>
</dbReference>
<dbReference type="CDD" id="cd06572">
    <property type="entry name" value="Histidinol_dh"/>
    <property type="match status" value="1"/>
</dbReference>
<proteinExistence type="inferred from homology"/>
<feature type="binding site" evidence="12 15">
    <location>
        <position position="261"/>
    </location>
    <ligand>
        <name>substrate</name>
    </ligand>
</feature>
<dbReference type="InterPro" id="IPR001692">
    <property type="entry name" value="Histidinol_DH_CS"/>
</dbReference>
<dbReference type="InterPro" id="IPR012131">
    <property type="entry name" value="Hstdl_DH"/>
</dbReference>
<dbReference type="GO" id="GO:0005829">
    <property type="term" value="C:cytosol"/>
    <property type="evidence" value="ECO:0007669"/>
    <property type="project" value="TreeGrafter"/>
</dbReference>
<dbReference type="RefSeq" id="WP_036971965.1">
    <property type="nucleotide sequence ID" value="NZ_CP032091.1"/>
</dbReference>
<evidence type="ECO:0000256" key="11">
    <source>
        <dbReference type="ARBA" id="ARBA00049489"/>
    </source>
</evidence>
<dbReference type="Gene3D" id="1.20.5.1300">
    <property type="match status" value="1"/>
</dbReference>
<feature type="binding site" evidence="12 16">
    <location>
        <position position="261"/>
    </location>
    <ligand>
        <name>Zn(2+)</name>
        <dbReference type="ChEBI" id="CHEBI:29105"/>
    </ligand>
</feature>
<evidence type="ECO:0000256" key="17">
    <source>
        <dbReference type="RuleBase" id="RU004175"/>
    </source>
</evidence>
<evidence type="ECO:0000256" key="14">
    <source>
        <dbReference type="PIRSR" id="PIRSR000099-1"/>
    </source>
</evidence>
<name>A0AAD0WE06_9GAMM</name>
<evidence type="ECO:0000256" key="7">
    <source>
        <dbReference type="ARBA" id="ARBA00022833"/>
    </source>
</evidence>
<evidence type="ECO:0000256" key="6">
    <source>
        <dbReference type="ARBA" id="ARBA00022723"/>
    </source>
</evidence>
<feature type="binding site" evidence="12 15">
    <location>
        <position position="236"/>
    </location>
    <ligand>
        <name>substrate</name>
    </ligand>
</feature>
<dbReference type="GeneID" id="99507183"/>
<dbReference type="InterPro" id="IPR022695">
    <property type="entry name" value="Histidinol_DH_monofunct"/>
</dbReference>
<evidence type="ECO:0000256" key="5">
    <source>
        <dbReference type="ARBA" id="ARBA00022605"/>
    </source>
</evidence>
<dbReference type="AlphaFoldDB" id="A0AAD0WE06"/>
<evidence type="ECO:0000256" key="13">
    <source>
        <dbReference type="PIRNR" id="PIRNR000099"/>
    </source>
</evidence>
<dbReference type="NCBIfam" id="TIGR00069">
    <property type="entry name" value="hisD"/>
    <property type="match status" value="1"/>
</dbReference>
<evidence type="ECO:0000256" key="16">
    <source>
        <dbReference type="PIRSR" id="PIRSR000099-4"/>
    </source>
</evidence>
<dbReference type="FunFam" id="1.20.5.1300:FF:000001">
    <property type="entry name" value="Histidine biosynthesis trifunctional protein"/>
    <property type="match status" value="1"/>
</dbReference>
<comment type="pathway">
    <text evidence="2 12">Amino-acid biosynthesis; L-histidine biosynthesis; L-histidine from 5-phospho-alpha-D-ribose 1-diphosphate: step 9/9.</text>
</comment>
<feature type="binding site" evidence="12 16">
    <location>
        <position position="359"/>
    </location>
    <ligand>
        <name>Zn(2+)</name>
        <dbReference type="ChEBI" id="CHEBI:29105"/>
    </ligand>
</feature>
<evidence type="ECO:0000256" key="8">
    <source>
        <dbReference type="ARBA" id="ARBA00023002"/>
    </source>
</evidence>
<keyword evidence="18" id="KW-0614">Plasmid</keyword>
<evidence type="ECO:0000256" key="10">
    <source>
        <dbReference type="ARBA" id="ARBA00023102"/>
    </source>
</evidence>
<feature type="binding site" evidence="12 16">
    <location>
        <position position="418"/>
    </location>
    <ligand>
        <name>Zn(2+)</name>
        <dbReference type="ChEBI" id="CHEBI:29105"/>
    </ligand>
</feature>
<protein>
    <recommendedName>
        <fullName evidence="4 12">Histidinol dehydrogenase</fullName>
        <shortName evidence="12">HDH</shortName>
        <ecNumber evidence="4 12">1.1.1.23</ecNumber>
    </recommendedName>
</protein>
<dbReference type="InterPro" id="IPR016161">
    <property type="entry name" value="Ald_DH/histidinol_DH"/>
</dbReference>
<evidence type="ECO:0000256" key="4">
    <source>
        <dbReference type="ARBA" id="ARBA00012965"/>
    </source>
</evidence>
<dbReference type="FunFam" id="3.40.50.1980:FF:000001">
    <property type="entry name" value="Histidinol dehydrogenase"/>
    <property type="match status" value="1"/>
</dbReference>
<feature type="binding site" evidence="12 15">
    <location>
        <position position="413"/>
    </location>
    <ligand>
        <name>substrate</name>
    </ligand>
</feature>
<gene>
    <name evidence="12 18" type="primary">hisD</name>
    <name evidence="18" type="ORF">D0907_17015</name>
</gene>
<comment type="cofactor">
    <cofactor evidence="12 16">
        <name>Zn(2+)</name>
        <dbReference type="ChEBI" id="CHEBI:29105"/>
    </cofactor>
    <text evidence="12 16">Binds 1 zinc ion per subunit.</text>
</comment>
<keyword evidence="9 12" id="KW-0520">NAD</keyword>
<feature type="binding site" evidence="12 15">
    <location>
        <position position="258"/>
    </location>
    <ligand>
        <name>substrate</name>
    </ligand>
</feature>
<accession>A0AAD0WE06</accession>
<dbReference type="SUPFAM" id="SSF53720">
    <property type="entry name" value="ALDH-like"/>
    <property type="match status" value="1"/>
</dbReference>
<dbReference type="PANTHER" id="PTHR21256:SF2">
    <property type="entry name" value="HISTIDINE BIOSYNTHESIS TRIFUNCTIONAL PROTEIN"/>
    <property type="match status" value="1"/>
</dbReference>
<evidence type="ECO:0000256" key="9">
    <source>
        <dbReference type="ARBA" id="ARBA00023027"/>
    </source>
</evidence>
<dbReference type="GO" id="GO:0008270">
    <property type="term" value="F:zinc ion binding"/>
    <property type="evidence" value="ECO:0007669"/>
    <property type="project" value="UniProtKB-UniRule"/>
</dbReference>
<evidence type="ECO:0000313" key="18">
    <source>
        <dbReference type="EMBL" id="AXV67027.1"/>
    </source>
</evidence>
<organism evidence="18 19">
    <name type="scientific">Pseudoalteromonas lipolytica</name>
    <dbReference type="NCBI Taxonomy" id="570156"/>
    <lineage>
        <taxon>Bacteria</taxon>
        <taxon>Pseudomonadati</taxon>
        <taxon>Pseudomonadota</taxon>
        <taxon>Gammaproteobacteria</taxon>
        <taxon>Alteromonadales</taxon>
        <taxon>Pseudoalteromonadaceae</taxon>
        <taxon>Pseudoalteromonas</taxon>
    </lineage>
</organism>
<feature type="binding site" evidence="12 15">
    <location>
        <position position="326"/>
    </location>
    <ligand>
        <name>substrate</name>
    </ligand>
</feature>
<feature type="binding site" evidence="12 16">
    <location>
        <position position="258"/>
    </location>
    <ligand>
        <name>Zn(2+)</name>
        <dbReference type="ChEBI" id="CHEBI:29105"/>
    </ligand>
</feature>
<evidence type="ECO:0000313" key="19">
    <source>
        <dbReference type="Proteomes" id="UP000264605"/>
    </source>
</evidence>
<keyword evidence="8 12" id="KW-0560">Oxidoreductase</keyword>
<keyword evidence="5 12" id="KW-0028">Amino-acid biosynthesis</keyword>
<dbReference type="PIRSF" id="PIRSF000099">
    <property type="entry name" value="Histidinol_dh"/>
    <property type="match status" value="1"/>
</dbReference>
<keyword evidence="10 12" id="KW-0368">Histidine biosynthesis</keyword>
<comment type="catalytic activity">
    <reaction evidence="11 12">
        <text>L-histidinol + 2 NAD(+) + H2O = L-histidine + 2 NADH + 3 H(+)</text>
        <dbReference type="Rhea" id="RHEA:20641"/>
        <dbReference type="ChEBI" id="CHEBI:15377"/>
        <dbReference type="ChEBI" id="CHEBI:15378"/>
        <dbReference type="ChEBI" id="CHEBI:57540"/>
        <dbReference type="ChEBI" id="CHEBI:57595"/>
        <dbReference type="ChEBI" id="CHEBI:57699"/>
        <dbReference type="ChEBI" id="CHEBI:57945"/>
        <dbReference type="EC" id="1.1.1.23"/>
    </reaction>
</comment>
<feature type="active site" description="Proton acceptor" evidence="12 14">
    <location>
        <position position="326"/>
    </location>
</feature>
<comment type="function">
    <text evidence="1 12">Catalyzes the sequential NAD-dependent oxidations of L-histidinol to L-histidinaldehyde and then to L-histidine.</text>
</comment>
<feature type="binding site" evidence="12 15">
    <location>
        <position position="418"/>
    </location>
    <ligand>
        <name>substrate</name>
    </ligand>
</feature>
<evidence type="ECO:0000256" key="15">
    <source>
        <dbReference type="PIRSR" id="PIRSR000099-3"/>
    </source>
</evidence>
<evidence type="ECO:0000256" key="1">
    <source>
        <dbReference type="ARBA" id="ARBA00003850"/>
    </source>
</evidence>
<dbReference type="EC" id="1.1.1.23" evidence="4 12"/>
<feature type="active site" description="Proton acceptor" evidence="12 14">
    <location>
        <position position="325"/>
    </location>
</feature>
<dbReference type="PRINTS" id="PR00083">
    <property type="entry name" value="HOLDHDRGNASE"/>
</dbReference>
<dbReference type="KEGG" id="pdj:D0907_17015"/>
<dbReference type="HAMAP" id="MF_01024">
    <property type="entry name" value="HisD"/>
    <property type="match status" value="1"/>
</dbReference>
<dbReference type="EMBL" id="CP032091">
    <property type="protein sequence ID" value="AXV67027.1"/>
    <property type="molecule type" value="Genomic_DNA"/>
</dbReference>
<dbReference type="GO" id="GO:0000105">
    <property type="term" value="P:L-histidine biosynthetic process"/>
    <property type="evidence" value="ECO:0007669"/>
    <property type="project" value="UniProtKB-UniRule"/>
</dbReference>
<keyword evidence="7 12" id="KW-0862">Zinc</keyword>
<comment type="caution">
    <text evidence="12">Lacks conserved residue(s) required for the propagation of feature annotation.</text>
</comment>
<keyword evidence="6 12" id="KW-0479">Metal-binding</keyword>
<comment type="similarity">
    <text evidence="3 12 13 17">Belongs to the histidinol dehydrogenase family.</text>
</comment>
<sequence length="433" mass="46255">MFRWNEENQLAQQAVLTRPAVTASKEIESICIDILAAVKEQGDAALLNMAKQFDKRETPRLLVPVEEIDQAEQFLSSELKAAIETAYANVKRFHQAQLPKDIKLTTQPGVLCELKYQAIEAVGIYVPGGSAPLPSSVIMQGVLAQLSGAKTVVLATPVKGDESINPAILYAAKLCGIRTIVESGGAGAIAAMAYGTESVPKVNKVFGPGNSFVTMAKQLVAQTIPGMAIDMPAGPSEVLVIADERANPEFIAADLLSQAEHGADSQVILLCNSERIIELTQQALTTQLAKLSRKETAEQALANSSLILVDSIEQAFEVSAQYGPEHLILQLADAQPYLGLVKNAGSVFVGDYTPESAGDYASGTNHVLPTYGYSATYSSLNLLDFFRTYTVQTISKNGLRELSKAILPLAAAEGLDAHANAVSIRLEALNNER</sequence>